<dbReference type="Proteomes" id="UP000196368">
    <property type="component" value="Unassembled WGS sequence"/>
</dbReference>
<proteinExistence type="predicted"/>
<dbReference type="Pfam" id="PF01558">
    <property type="entry name" value="POR"/>
    <property type="match status" value="1"/>
</dbReference>
<dbReference type="InterPro" id="IPR002869">
    <property type="entry name" value="Pyrv_flavodox_OxRed_cen"/>
</dbReference>
<dbReference type="InterPro" id="IPR011894">
    <property type="entry name" value="PorC_KorC"/>
</dbReference>
<dbReference type="RefSeq" id="WP_087289237.1">
    <property type="nucleotide sequence ID" value="NZ_NFJD01000004.1"/>
</dbReference>
<dbReference type="GO" id="GO:0016625">
    <property type="term" value="F:oxidoreductase activity, acting on the aldehyde or oxo group of donors, iron-sulfur protein as acceptor"/>
    <property type="evidence" value="ECO:0007669"/>
    <property type="project" value="InterPro"/>
</dbReference>
<comment type="caution">
    <text evidence="3">The sequence shown here is derived from an EMBL/GenBank/DDBJ whole genome shotgun (WGS) entry which is preliminary data.</text>
</comment>
<dbReference type="EMBL" id="NFJD01000004">
    <property type="protein sequence ID" value="OUO56298.1"/>
    <property type="molecule type" value="Genomic_DNA"/>
</dbReference>
<organism evidence="3 4">
    <name type="scientific">Candidatus Avelusimicrobium gallicola</name>
    <dbReference type="NCBI Taxonomy" id="2562704"/>
    <lineage>
        <taxon>Bacteria</taxon>
        <taxon>Pseudomonadati</taxon>
        <taxon>Elusimicrobiota</taxon>
        <taxon>Elusimicrobia</taxon>
        <taxon>Elusimicrobiales</taxon>
        <taxon>Elusimicrobiaceae</taxon>
        <taxon>Candidatus Avelusimicrobium</taxon>
    </lineage>
</organism>
<dbReference type="Gene3D" id="3.40.920.10">
    <property type="entry name" value="Pyruvate-ferredoxin oxidoreductase, PFOR, domain III"/>
    <property type="match status" value="1"/>
</dbReference>
<feature type="domain" description="Pyruvate/ketoisovalerate oxidoreductase catalytic" evidence="2">
    <location>
        <begin position="11"/>
        <end position="175"/>
    </location>
</feature>
<evidence type="ECO:0000313" key="3">
    <source>
        <dbReference type="EMBL" id="OUO56298.1"/>
    </source>
</evidence>
<evidence type="ECO:0000256" key="1">
    <source>
        <dbReference type="ARBA" id="ARBA00023002"/>
    </source>
</evidence>
<dbReference type="InterPro" id="IPR019752">
    <property type="entry name" value="Pyrv/ketoisovalerate_OxRed_cat"/>
</dbReference>
<gene>
    <name evidence="3" type="ORF">B5F75_06695</name>
</gene>
<evidence type="ECO:0000259" key="2">
    <source>
        <dbReference type="Pfam" id="PF01558"/>
    </source>
</evidence>
<protein>
    <submittedName>
        <fullName evidence="3">2-oxoacid:ferredoxin oxidoreductase subunit gamma</fullName>
    </submittedName>
</protein>
<dbReference type="InterPro" id="IPR052554">
    <property type="entry name" value="2-oxoglutarate_synth_KorC"/>
</dbReference>
<sequence>MYQGIRIAGFGGQGVISAGILLAQAGVEDKKNASWLPSYGPEMRGGTANCSVVISDGEVYTPIVSAPDTVIIMNEPSLPKFEPLLKKGGLMIINSSLINSRPTRTDITVVCVPCNKIAEELGMDRIANLVALGAFIKKTGAVTLTSVEHAMKKVYKRAKPEMLELNKKALQAGYDAVK</sequence>
<evidence type="ECO:0000313" key="4">
    <source>
        <dbReference type="Proteomes" id="UP000196368"/>
    </source>
</evidence>
<accession>A0A1Y4DH94</accession>
<reference evidence="4" key="1">
    <citation type="submission" date="2017-04" db="EMBL/GenBank/DDBJ databases">
        <title>Function of individual gut microbiota members based on whole genome sequencing of pure cultures obtained from chicken caecum.</title>
        <authorList>
            <person name="Medvecky M."/>
            <person name="Cejkova D."/>
            <person name="Polansky O."/>
            <person name="Karasova D."/>
            <person name="Kubasova T."/>
            <person name="Cizek A."/>
            <person name="Rychlik I."/>
        </authorList>
    </citation>
    <scope>NUCLEOTIDE SEQUENCE [LARGE SCALE GENOMIC DNA]</scope>
    <source>
        <strain evidence="4">An273</strain>
    </source>
</reference>
<dbReference type="PANTHER" id="PTHR42730:SF1">
    <property type="entry name" value="2-OXOGLUTARATE SYNTHASE SUBUNIT KORC"/>
    <property type="match status" value="1"/>
</dbReference>
<dbReference type="NCBIfam" id="TIGR02175">
    <property type="entry name" value="PorC_KorC"/>
    <property type="match status" value="1"/>
</dbReference>
<keyword evidence="1" id="KW-0560">Oxidoreductase</keyword>
<keyword evidence="4" id="KW-1185">Reference proteome</keyword>
<dbReference type="OrthoDB" id="9789125at2"/>
<name>A0A1Y4DH94_9BACT</name>
<dbReference type="AlphaFoldDB" id="A0A1Y4DH94"/>
<dbReference type="PANTHER" id="PTHR42730">
    <property type="entry name" value="2-OXOGLUTARATE SYNTHASE SUBUNIT KORC"/>
    <property type="match status" value="1"/>
</dbReference>
<dbReference type="SUPFAM" id="SSF53323">
    <property type="entry name" value="Pyruvate-ferredoxin oxidoreductase, PFOR, domain III"/>
    <property type="match status" value="1"/>
</dbReference>